<dbReference type="CDD" id="cd11614">
    <property type="entry name" value="SAF_CpaB_FlgA_like"/>
    <property type="match status" value="1"/>
</dbReference>
<feature type="domain" description="SAF" evidence="1">
    <location>
        <begin position="48"/>
        <end position="116"/>
    </location>
</feature>
<reference evidence="2 3" key="1">
    <citation type="journal article" date="2018" name="Nat. Biotechnol.">
        <title>A standardized bacterial taxonomy based on genome phylogeny substantially revises the tree of life.</title>
        <authorList>
            <person name="Parks D.H."/>
            <person name="Chuvochina M."/>
            <person name="Waite D.W."/>
            <person name="Rinke C."/>
            <person name="Skarshewski A."/>
            <person name="Chaumeil P.A."/>
            <person name="Hugenholtz P."/>
        </authorList>
    </citation>
    <scope>NUCLEOTIDE SEQUENCE [LARGE SCALE GENOMIC DNA]</scope>
    <source>
        <strain evidence="2">UBA10378</strain>
    </source>
</reference>
<name>A0A356W627_9PROT</name>
<evidence type="ECO:0000313" key="3">
    <source>
        <dbReference type="Proteomes" id="UP000263957"/>
    </source>
</evidence>
<dbReference type="SMART" id="SM00858">
    <property type="entry name" value="SAF"/>
    <property type="match status" value="1"/>
</dbReference>
<dbReference type="Pfam" id="PF16976">
    <property type="entry name" value="RcpC"/>
    <property type="match status" value="1"/>
</dbReference>
<dbReference type="InterPro" id="IPR013974">
    <property type="entry name" value="SAF"/>
</dbReference>
<comment type="caution">
    <text evidence="2">The sequence shown here is derived from an EMBL/GenBank/DDBJ whole genome shotgun (WGS) entry which is preliminary data.</text>
</comment>
<evidence type="ECO:0000313" key="2">
    <source>
        <dbReference type="EMBL" id="HBQ49131.1"/>
    </source>
</evidence>
<dbReference type="AlphaFoldDB" id="A0A356W627"/>
<dbReference type="EMBL" id="DOGS01000196">
    <property type="protein sequence ID" value="HBQ49131.1"/>
    <property type="molecule type" value="Genomic_DNA"/>
</dbReference>
<sequence>MSPVRLIILIGAAIAAIAAAFLVRNLVDATPSQPVQSTVVETVEVSETKVLVAARDLMIGDVVTVDDLEWADWPEDNVVEGYLTEESSPEAIEEWAGTVVRIPMFELEPILTKKLVAKGDTGTMAALVKPGMRAISVEISTESASGGFILPNDYVDVIMTYQMTFVGPDGAPAEQTTSETILQNVRVLAIDQIHTKDSETEGPYQVGNTATLEVNNKEAELIALAERKGRLTLSLRPWSDVGDTFEREARVDLLETGGSSNGGIKIYRSGKATSAGPGGS</sequence>
<dbReference type="Proteomes" id="UP000263957">
    <property type="component" value="Unassembled WGS sequence"/>
</dbReference>
<dbReference type="InterPro" id="IPR017592">
    <property type="entry name" value="Pilus_assmbl_Flp-typ_CpaB"/>
</dbReference>
<protein>
    <submittedName>
        <fullName evidence="2">Flp pilus assembly protein CpaB</fullName>
    </submittedName>
</protein>
<accession>A0A356W627</accession>
<dbReference type="Pfam" id="PF08666">
    <property type="entry name" value="SAF"/>
    <property type="match status" value="1"/>
</dbReference>
<gene>
    <name evidence="2" type="primary">cpaB</name>
    <name evidence="2" type="ORF">DD728_09645</name>
</gene>
<proteinExistence type="predicted"/>
<dbReference type="InterPro" id="IPR031571">
    <property type="entry name" value="RcpC_dom"/>
</dbReference>
<evidence type="ECO:0000259" key="1">
    <source>
        <dbReference type="SMART" id="SM00858"/>
    </source>
</evidence>
<organism evidence="2 3">
    <name type="scientific">Hyphomonas atlantica</name>
    <dbReference type="NCBI Taxonomy" id="1280948"/>
    <lineage>
        <taxon>Bacteria</taxon>
        <taxon>Pseudomonadati</taxon>
        <taxon>Pseudomonadota</taxon>
        <taxon>Alphaproteobacteria</taxon>
        <taxon>Hyphomonadales</taxon>
        <taxon>Hyphomonadaceae</taxon>
        <taxon>Hyphomonas</taxon>
    </lineage>
</organism>
<dbReference type="NCBIfam" id="TIGR03177">
    <property type="entry name" value="pilus_cpaB"/>
    <property type="match status" value="1"/>
</dbReference>